<keyword evidence="4" id="KW-1185">Reference proteome</keyword>
<dbReference type="EMBL" id="CAMXCT030002209">
    <property type="protein sequence ID" value="CAL4783745.1"/>
    <property type="molecule type" value="Genomic_DNA"/>
</dbReference>
<dbReference type="EMBL" id="CAMXCT020002209">
    <property type="protein sequence ID" value="CAL1149808.1"/>
    <property type="molecule type" value="Genomic_DNA"/>
</dbReference>
<evidence type="ECO:0000313" key="1">
    <source>
        <dbReference type="EMBL" id="CAI3996433.1"/>
    </source>
</evidence>
<dbReference type="OrthoDB" id="422168at2759"/>
<dbReference type="EMBL" id="CAMXCT010002209">
    <property type="protein sequence ID" value="CAI3996433.1"/>
    <property type="molecule type" value="Genomic_DNA"/>
</dbReference>
<comment type="caution">
    <text evidence="1">The sequence shown here is derived from an EMBL/GenBank/DDBJ whole genome shotgun (WGS) entry which is preliminary data.</text>
</comment>
<organism evidence="1">
    <name type="scientific">Cladocopium goreaui</name>
    <dbReference type="NCBI Taxonomy" id="2562237"/>
    <lineage>
        <taxon>Eukaryota</taxon>
        <taxon>Sar</taxon>
        <taxon>Alveolata</taxon>
        <taxon>Dinophyceae</taxon>
        <taxon>Suessiales</taxon>
        <taxon>Symbiodiniaceae</taxon>
        <taxon>Cladocopium</taxon>
    </lineage>
</organism>
<sequence>MSVSVDVPGHGNFDIALTSSSTAADMIFLLRERLPDSPWHGNKVLSSGVCQLQCDDIVEATRHSTLVLTNYSEITNQEAFCIEDTAERGITREQLAKIVAFISKMADRWCETFGEQCGTRLQFETFNLYHANHWIIKPATEDGYAKKGCSMVELMAIQVQRPHWFVSHAWIDVMIDESQCIALKHVQFCVGQICEEPVCKFLACLEQHALVRELSSSTFYWVCAYANNQHCVEEDIKSNPRSTSFYRAMQMSEGVLLVLDSAGTPFDHSYFL</sequence>
<dbReference type="Proteomes" id="UP001152797">
    <property type="component" value="Unassembled WGS sequence"/>
</dbReference>
<evidence type="ECO:0000313" key="2">
    <source>
        <dbReference type="EMBL" id="CAL1149808.1"/>
    </source>
</evidence>
<reference evidence="1" key="1">
    <citation type="submission" date="2022-10" db="EMBL/GenBank/DDBJ databases">
        <authorList>
            <person name="Chen Y."/>
            <person name="Dougan E. K."/>
            <person name="Chan C."/>
            <person name="Rhodes N."/>
            <person name="Thang M."/>
        </authorList>
    </citation>
    <scope>NUCLEOTIDE SEQUENCE</scope>
</reference>
<dbReference type="AlphaFoldDB" id="A0A9P1CSC0"/>
<protein>
    <submittedName>
        <fullName evidence="3">EF-hand domain-containing protein</fullName>
    </submittedName>
</protein>
<accession>A0A9P1CSC0</accession>
<proteinExistence type="predicted"/>
<evidence type="ECO:0000313" key="3">
    <source>
        <dbReference type="EMBL" id="CAL4783745.1"/>
    </source>
</evidence>
<gene>
    <name evidence="1" type="ORF">C1SCF055_LOCUS22911</name>
</gene>
<evidence type="ECO:0000313" key="4">
    <source>
        <dbReference type="Proteomes" id="UP001152797"/>
    </source>
</evidence>
<name>A0A9P1CSC0_9DINO</name>
<reference evidence="2" key="2">
    <citation type="submission" date="2024-04" db="EMBL/GenBank/DDBJ databases">
        <authorList>
            <person name="Chen Y."/>
            <person name="Shah S."/>
            <person name="Dougan E. K."/>
            <person name="Thang M."/>
            <person name="Chan C."/>
        </authorList>
    </citation>
    <scope>NUCLEOTIDE SEQUENCE [LARGE SCALE GENOMIC DNA]</scope>
</reference>